<dbReference type="EMBL" id="CP051205">
    <property type="protein sequence ID" value="QJB31447.1"/>
    <property type="molecule type" value="Genomic_DNA"/>
</dbReference>
<evidence type="ECO:0000313" key="2">
    <source>
        <dbReference type="EMBL" id="QJB31447.1"/>
    </source>
</evidence>
<dbReference type="Gene3D" id="3.40.50.150">
    <property type="entry name" value="Vaccinia Virus protein VP39"/>
    <property type="match status" value="1"/>
</dbReference>
<evidence type="ECO:0000313" key="5">
    <source>
        <dbReference type="Proteomes" id="UP000503144"/>
    </source>
</evidence>
<dbReference type="Proteomes" id="UP000503144">
    <property type="component" value="Chromosome"/>
</dbReference>
<gene>
    <name evidence="3" type="ORF">HF324_08750</name>
    <name evidence="2" type="ORF">HF329_09090</name>
</gene>
<dbReference type="InterPro" id="IPR029063">
    <property type="entry name" value="SAM-dependent_MTases_sf"/>
</dbReference>
<dbReference type="CDD" id="cd02440">
    <property type="entry name" value="AdoMet_MTases"/>
    <property type="match status" value="1"/>
</dbReference>
<evidence type="ECO:0000313" key="4">
    <source>
        <dbReference type="Proteomes" id="UP000502421"/>
    </source>
</evidence>
<proteinExistence type="predicted"/>
<dbReference type="SUPFAM" id="SSF53335">
    <property type="entry name" value="S-adenosyl-L-methionine-dependent methyltransferases"/>
    <property type="match status" value="1"/>
</dbReference>
<dbReference type="GO" id="GO:0032259">
    <property type="term" value="P:methylation"/>
    <property type="evidence" value="ECO:0007669"/>
    <property type="project" value="UniProtKB-KW"/>
</dbReference>
<dbReference type="InterPro" id="IPR041698">
    <property type="entry name" value="Methyltransf_25"/>
</dbReference>
<feature type="domain" description="Methyltransferase" evidence="1">
    <location>
        <begin position="23"/>
        <end position="118"/>
    </location>
</feature>
<protein>
    <submittedName>
        <fullName evidence="2">Class I SAM-dependent methyltransferase</fullName>
    </submittedName>
</protein>
<organism evidence="2 4">
    <name type="scientific">Chitinophaga oryzae</name>
    <dbReference type="NCBI Taxonomy" id="2725414"/>
    <lineage>
        <taxon>Bacteria</taxon>
        <taxon>Pseudomonadati</taxon>
        <taxon>Bacteroidota</taxon>
        <taxon>Chitinophagia</taxon>
        <taxon>Chitinophagales</taxon>
        <taxon>Chitinophagaceae</taxon>
        <taxon>Chitinophaga</taxon>
    </lineage>
</organism>
<dbReference type="EMBL" id="CP051204">
    <property type="protein sequence ID" value="QJB37930.1"/>
    <property type="molecule type" value="Genomic_DNA"/>
</dbReference>
<dbReference type="RefSeq" id="WP_168803706.1">
    <property type="nucleotide sequence ID" value="NZ_CP051204.2"/>
</dbReference>
<dbReference type="AlphaFoldDB" id="A0AAE6ZFV4"/>
<evidence type="ECO:0000259" key="1">
    <source>
        <dbReference type="Pfam" id="PF13649"/>
    </source>
</evidence>
<keyword evidence="2" id="KW-0489">Methyltransferase</keyword>
<reference evidence="2" key="2">
    <citation type="submission" date="2020-09" db="EMBL/GenBank/DDBJ databases">
        <authorList>
            <person name="Kittiwongwattana C."/>
        </authorList>
    </citation>
    <scope>NUCLEOTIDE SEQUENCE</scope>
    <source>
        <strain evidence="3">1303</strain>
        <strain evidence="2">1310</strain>
    </source>
</reference>
<dbReference type="KEGG" id="coy:HF329_09090"/>
<keyword evidence="5" id="KW-1185">Reference proteome</keyword>
<sequence length="176" mass="19224">MKNVPERFTWAADLVAPLPADHVLEIGCGAGLLIGLLATRLTTGELIALDKSGPMLQKAAQRNAAYITAGKVTLVTSEFANYTTAHPFDRIVSFNVNFFWKGQQAELKVLRQLIKPKGKIFAFFDTPFNNTIPQLAAQITQHLQQAGFGVLETVISQAPPRGSFCMIIQPAKKTLT</sequence>
<dbReference type="Proteomes" id="UP000502421">
    <property type="component" value="Chromosome"/>
</dbReference>
<evidence type="ECO:0000313" key="3">
    <source>
        <dbReference type="EMBL" id="QJB37930.1"/>
    </source>
</evidence>
<keyword evidence="2" id="KW-0808">Transferase</keyword>
<dbReference type="GO" id="GO:0008168">
    <property type="term" value="F:methyltransferase activity"/>
    <property type="evidence" value="ECO:0007669"/>
    <property type="project" value="UniProtKB-KW"/>
</dbReference>
<dbReference type="Pfam" id="PF13649">
    <property type="entry name" value="Methyltransf_25"/>
    <property type="match status" value="1"/>
</dbReference>
<accession>A0AAE6ZFV4</accession>
<name>A0AAE6ZFV4_9BACT</name>
<reference evidence="4" key="1">
    <citation type="submission" date="2020-04" db="EMBL/GenBank/DDBJ databases">
        <authorList>
            <person name="Kittiwongwattana C."/>
        </authorList>
    </citation>
    <scope>NUCLEOTIDE SEQUENCE [LARGE SCALE GENOMIC DNA]</scope>
    <source>
        <strain evidence="4">1310</strain>
    </source>
</reference>